<dbReference type="Proteomes" id="UP000663722">
    <property type="component" value="Chromosome"/>
</dbReference>
<accession>A0A975BSM2</accession>
<proteinExistence type="predicted"/>
<evidence type="ECO:0000256" key="1">
    <source>
        <dbReference type="SAM" id="MobiDB-lite"/>
    </source>
</evidence>
<protein>
    <submittedName>
        <fullName evidence="2">Uncharacterized protein</fullName>
    </submittedName>
</protein>
<reference evidence="2" key="1">
    <citation type="journal article" date="2021" name="Microb. Physiol.">
        <title>Proteogenomic Insights into the Physiology of Marine, Sulfate-Reducing, Filamentous Desulfonema limicola and Desulfonema magnum.</title>
        <authorList>
            <person name="Schnaars V."/>
            <person name="Wohlbrand L."/>
            <person name="Scheve S."/>
            <person name="Hinrichs C."/>
            <person name="Reinhardt R."/>
            <person name="Rabus R."/>
        </authorList>
    </citation>
    <scope>NUCLEOTIDE SEQUENCE</scope>
    <source>
        <strain evidence="2">4be13</strain>
    </source>
</reference>
<feature type="region of interest" description="Disordered" evidence="1">
    <location>
        <begin position="65"/>
        <end position="86"/>
    </location>
</feature>
<gene>
    <name evidence="2" type="ORF">dnm_070460</name>
</gene>
<dbReference type="KEGG" id="dmm:dnm_070460"/>
<keyword evidence="3" id="KW-1185">Reference proteome</keyword>
<dbReference type="EMBL" id="CP061800">
    <property type="protein sequence ID" value="QTA90982.1"/>
    <property type="molecule type" value="Genomic_DNA"/>
</dbReference>
<dbReference type="RefSeq" id="WP_207678943.1">
    <property type="nucleotide sequence ID" value="NZ_CP061800.1"/>
</dbReference>
<organism evidence="2 3">
    <name type="scientific">Desulfonema magnum</name>
    <dbReference type="NCBI Taxonomy" id="45655"/>
    <lineage>
        <taxon>Bacteria</taxon>
        <taxon>Pseudomonadati</taxon>
        <taxon>Thermodesulfobacteriota</taxon>
        <taxon>Desulfobacteria</taxon>
        <taxon>Desulfobacterales</taxon>
        <taxon>Desulfococcaceae</taxon>
        <taxon>Desulfonema</taxon>
    </lineage>
</organism>
<sequence length="86" mass="9834">MISEKRILRKTASLYFRTPEPGQKTRFSLFSHAGTRLKKKECKNRVERSGTVFCMRPAKNRFALFSHSGTPDKKTASPCFRTPEPG</sequence>
<evidence type="ECO:0000313" key="2">
    <source>
        <dbReference type="EMBL" id="QTA90982.1"/>
    </source>
</evidence>
<evidence type="ECO:0000313" key="3">
    <source>
        <dbReference type="Proteomes" id="UP000663722"/>
    </source>
</evidence>
<name>A0A975BSM2_9BACT</name>
<dbReference type="AlphaFoldDB" id="A0A975BSM2"/>